<dbReference type="SUPFAM" id="SSF55821">
    <property type="entry name" value="YrdC/RibB"/>
    <property type="match status" value="1"/>
</dbReference>
<dbReference type="NCBIfam" id="TIGR00057">
    <property type="entry name" value="L-threonylcarbamoyladenylate synthase"/>
    <property type="match status" value="1"/>
</dbReference>
<organism evidence="2 3">
    <name type="scientific">Ruminobacter amylophilus</name>
    <dbReference type="NCBI Taxonomy" id="867"/>
    <lineage>
        <taxon>Bacteria</taxon>
        <taxon>Pseudomonadati</taxon>
        <taxon>Pseudomonadota</taxon>
        <taxon>Gammaproteobacteria</taxon>
        <taxon>Aeromonadales</taxon>
        <taxon>Succinivibrionaceae</taxon>
        <taxon>Ruminobacter</taxon>
    </lineage>
</organism>
<feature type="domain" description="YrdC-like" evidence="1">
    <location>
        <begin position="14"/>
        <end position="201"/>
    </location>
</feature>
<dbReference type="Proteomes" id="UP000243745">
    <property type="component" value="Unassembled WGS sequence"/>
</dbReference>
<sequence>MAEVIVVHPENPQERNIHRIAELLRDGAVAVLPTDSGYALGCVLENKEARERIIRIRNVDKNHNFTLLCADLSELSTYSKVDNTAFRLIRNNTPGPYTFILKGTKEVPKKLMNEKRKTIGLRVPENNIIAELLRYMGEPLMSVSLILPESDKAENDPYEIDDKIGKLVDVIVDGGYLVEQPTTVINLSEEGSVEVVRVGSGDPTPFQ</sequence>
<dbReference type="PANTHER" id="PTHR42828">
    <property type="entry name" value="DHBP SYNTHASE RIBB-LIKE ALPHA/BETA DOMAIN-CONTAINING PROTEIN"/>
    <property type="match status" value="1"/>
</dbReference>
<dbReference type="OrthoDB" id="9781656at2"/>
<dbReference type="PROSITE" id="PS51163">
    <property type="entry name" value="YRDC"/>
    <property type="match status" value="1"/>
</dbReference>
<dbReference type="GO" id="GO:0003725">
    <property type="term" value="F:double-stranded RNA binding"/>
    <property type="evidence" value="ECO:0007669"/>
    <property type="project" value="InterPro"/>
</dbReference>
<dbReference type="InterPro" id="IPR052532">
    <property type="entry name" value="SUA5_domain"/>
</dbReference>
<reference evidence="2 3" key="1">
    <citation type="submission" date="2016-10" db="EMBL/GenBank/DDBJ databases">
        <authorList>
            <person name="Varghese N."/>
            <person name="Submissions S."/>
        </authorList>
    </citation>
    <scope>NUCLEOTIDE SEQUENCE [LARGE SCALE GENOMIC DNA]</scope>
    <source>
        <strain evidence="2 3">DSM 1361</strain>
    </source>
</reference>
<dbReference type="Pfam" id="PF01300">
    <property type="entry name" value="Sua5_yciO_yrdC"/>
    <property type="match status" value="1"/>
</dbReference>
<dbReference type="AlphaFoldDB" id="A0A662ZG09"/>
<keyword evidence="3" id="KW-1185">Reference proteome</keyword>
<dbReference type="InterPro" id="IPR006070">
    <property type="entry name" value="Sua5-like_dom"/>
</dbReference>
<dbReference type="InterPro" id="IPR017945">
    <property type="entry name" value="DHBP_synth_RibB-like_a/b_dom"/>
</dbReference>
<dbReference type="Gene3D" id="3.90.870.10">
    <property type="entry name" value="DHBP synthase"/>
    <property type="match status" value="1"/>
</dbReference>
<evidence type="ECO:0000313" key="3">
    <source>
        <dbReference type="Proteomes" id="UP000243745"/>
    </source>
</evidence>
<evidence type="ECO:0000259" key="1">
    <source>
        <dbReference type="PROSITE" id="PS51163"/>
    </source>
</evidence>
<dbReference type="EMBL" id="FOXF01000009">
    <property type="protein sequence ID" value="SFP22429.1"/>
    <property type="molecule type" value="Genomic_DNA"/>
</dbReference>
<name>A0A662ZG09_9GAMM</name>
<dbReference type="RefSeq" id="WP_031578948.1">
    <property type="nucleotide sequence ID" value="NZ_FOXF01000009.1"/>
</dbReference>
<proteinExistence type="predicted"/>
<dbReference type="PANTHER" id="PTHR42828:SF3">
    <property type="entry name" value="THREONYLCARBAMOYL-AMP SYNTHASE"/>
    <property type="match status" value="1"/>
</dbReference>
<evidence type="ECO:0000313" key="2">
    <source>
        <dbReference type="EMBL" id="SFP22429.1"/>
    </source>
</evidence>
<accession>A0A662ZG09</accession>
<gene>
    <name evidence="2" type="ORF">SAMN02910344_00803</name>
</gene>
<protein>
    <submittedName>
        <fullName evidence="2">tRNA threonylcarbamoyl adenosine modification protein, Sua5/YciO/YrdC/YwlC family</fullName>
    </submittedName>
</protein>